<keyword evidence="2" id="KW-0479">Metal-binding</keyword>
<evidence type="ECO:0000313" key="10">
    <source>
        <dbReference type="Proteomes" id="UP000288859"/>
    </source>
</evidence>
<dbReference type="Pfam" id="PF08631">
    <property type="entry name" value="SPO22"/>
    <property type="match status" value="1"/>
</dbReference>
<proteinExistence type="predicted"/>
<dbReference type="Gene3D" id="3.30.710.10">
    <property type="entry name" value="Potassium Channel Kv1.1, Chain A"/>
    <property type="match status" value="1"/>
</dbReference>
<dbReference type="EMBL" id="NAJM01000031">
    <property type="protein sequence ID" value="RVX69269.1"/>
    <property type="molecule type" value="Genomic_DNA"/>
</dbReference>
<dbReference type="InterPro" id="IPR053045">
    <property type="entry name" value="Zinc_cluster_trans_reg"/>
</dbReference>
<dbReference type="VEuPathDB" id="FungiDB:PV10_03194"/>
<dbReference type="InterPro" id="IPR011333">
    <property type="entry name" value="SKP1/BTB/POZ_sf"/>
</dbReference>
<dbReference type="PANTHER" id="PTHR31986:SF7">
    <property type="entry name" value="REGULATOR OF DRUG SENSITIVITY 2"/>
    <property type="match status" value="1"/>
</dbReference>
<comment type="caution">
    <text evidence="9">The sequence shown here is derived from an EMBL/GenBank/DDBJ whole genome shotgun (WGS) entry which is preliminary data.</text>
</comment>
<accession>A0A438N0L5</accession>
<dbReference type="GO" id="GO:0051321">
    <property type="term" value="P:meiotic cell cycle"/>
    <property type="evidence" value="ECO:0007669"/>
    <property type="project" value="UniProtKB-KW"/>
</dbReference>
<dbReference type="VEuPathDB" id="FungiDB:PV10_03193"/>
<keyword evidence="6" id="KW-0469">Meiosis</keyword>
<dbReference type="InterPro" id="IPR013940">
    <property type="entry name" value="Spo22/ZIP4/TEX11"/>
</dbReference>
<gene>
    <name evidence="9" type="ORF">B0A52_07245</name>
</gene>
<dbReference type="OrthoDB" id="65716at2759"/>
<name>A0A438N0L5_EXOME</name>
<dbReference type="InterPro" id="IPR056751">
    <property type="entry name" value="PAS_13"/>
</dbReference>
<keyword evidence="5" id="KW-0539">Nucleus</keyword>
<feature type="region of interest" description="Disordered" evidence="7">
    <location>
        <begin position="1"/>
        <end position="52"/>
    </location>
</feature>
<dbReference type="Proteomes" id="UP000288859">
    <property type="component" value="Unassembled WGS sequence"/>
</dbReference>
<sequence length="1717" mass="192085">MADSEETLHIADSGEPDVEMDGGDEPADGEDDTQDAGAAADPEHASDSNPVNPQTIFLDYLQSPIVRIVVGADDRETTLTAHRAILEQSSWIKESLSSQPDDDLVLNLPDETLDAVGCFLQYQYTGEYFPRRLPNIPDGLEPDPSIPAVDDTGDQLLKHARVYTLAEKLQLPELKVLAHSKIHRINSTAVGEIAYARFVYGNTPAHDTIIRKPVAAFWATRSHVLRHEAEDEFKSMCLEFPQFGFDVLSLTSPLRLPIYELAAIELHIDRIAYALLITASFDCQPRLLVVIAMPQDMSDPQFEPKYPTNSSSRNTDARTSISADPSSPTSSRNPAQSSTSEQPKKKRKVNHACVYCRRSKKTKPESDAAATEESSPQAEEYATAAPTLGPPALVDETGHDLLQTDNLHLKHSPDAPMAVATTTAPGQNAAMNGNTHNRKNTANLSVSVTLTRLEFGYNEPWRGMQGMHAFHPNYMFNANEVTDEYNLLNDFLSTSLFEETGMYSTDEFRGPFNDPSFMNAVAESTLPMPTHDNLTNPNQSANLQPNQTNAAQAALISRPSSVKPVSDKAREKYYMMAADPTGAEPPEERMQKLLKAKYDAGMLRPFNYVNGYARLNKYMEKNMKHSSRHKILMQLDQFRPKFRERMQSLTDIELVLVEMWFERSLMEYDRIFASMAIPACCWRRTGEIFRGNKEMAQLIHVPIESLRDGKLAIHEIIVEDQLVSYWEKFCAICFDQQQKAMLTSCTLRCPLPNSEVAEIPCCFSFTIRRDNHNIQGQERTFKIAIKAAKCCLDLGLYALGTKIVELLASKHNFLTKIPNCSQTNTNDLLHRQYLLLRIALAWKTERLDLAGHFLSKLEQVPGHCHIDDGLDLCYCIGIQQLESGSIALAKQWLKKASTIYDTLENSSMTPESIASLMNIKHAYVRSLLADNDPDAIVEAVTTAESLRSISCNSLDVMLLQIDAYSRDQDTYVKAYYTELVNVVQAIPLTQSNHNLIIHHIHLLKPFSIRYAVEVLKHYITRRLSDVEEKSWAESAVVTIVWLITSDPAETSSMTAQECYLILQDIESTWKHKIRSEVSHGALVLLWRRIEDTYNDGTKDVTVDWCRVALHDIFSLAGDQTIGKLERSACRDGGRFLLAAIGEAMNLDTKFNIVSLLNSFLDEDKHGQCLSPAIRMPTLLRLIICILSSACEQETDEKGEILVMICATFRAAAMSAHNAQNDLTTEPKFCAEDSKWFQRAGYRLVMKKLHTWPFKYTIDLLHWMRGFGNLDRVTELEGLSVRANAICIQVVCYMAMAKLYTPSWTIEDLPRTSNARNAALQAQGLERILYSNVINRFHDLQVLHQQGSNTPTAIEACSWNTSLQKHLTTLLPIAFEAGLFIASCDFRTGLPFNQEELKRILDKAVELHSPRRTYSLIADMILSSTLLDVSTDSESQSSKQATIPTPIALHLLWEIVQGVGNLSECDVKQAARWIRCFVQVGLDCVMKESSSGHLSCTGRQTLDMVDKIGQQVLLLAESGVEEMTRSSLLSSTSLYPGEELEWLSITFFNLSVDLLVLESTKSSRAVQARGSVAFSDRQIAFPAERASDSHRGDSPAGGYPRSRIVAETSAAEETPSQQEPITAAVEGDAHHNEGLRQDSVTSPWYWARSAIKLADLLNWKVDNRLASFQSHAVRDDAQSFKDEVDCRDDYTYEGAGYGDGGTLAGTLRARCQELGWEL</sequence>
<evidence type="ECO:0000256" key="4">
    <source>
        <dbReference type="ARBA" id="ARBA00023163"/>
    </source>
</evidence>
<evidence type="ECO:0000256" key="7">
    <source>
        <dbReference type="SAM" id="MobiDB-lite"/>
    </source>
</evidence>
<feature type="domain" description="ERT1/acuK family PAS" evidence="8">
    <location>
        <begin position="678"/>
        <end position="748"/>
    </location>
</feature>
<dbReference type="PANTHER" id="PTHR31986">
    <property type="entry name" value="REGULATOR OF DRUG SENSITIVITY 2"/>
    <property type="match status" value="1"/>
</dbReference>
<feature type="region of interest" description="Disordered" evidence="7">
    <location>
        <begin position="299"/>
        <end position="383"/>
    </location>
</feature>
<organism evidence="9 10">
    <name type="scientific">Exophiala mesophila</name>
    <name type="common">Black yeast-like fungus</name>
    <dbReference type="NCBI Taxonomy" id="212818"/>
    <lineage>
        <taxon>Eukaryota</taxon>
        <taxon>Fungi</taxon>
        <taxon>Dikarya</taxon>
        <taxon>Ascomycota</taxon>
        <taxon>Pezizomycotina</taxon>
        <taxon>Eurotiomycetes</taxon>
        <taxon>Chaetothyriomycetidae</taxon>
        <taxon>Chaetothyriales</taxon>
        <taxon>Herpotrichiellaceae</taxon>
        <taxon>Exophiala</taxon>
    </lineage>
</organism>
<comment type="subcellular location">
    <subcellularLocation>
        <location evidence="1">Nucleus</location>
    </subcellularLocation>
</comment>
<dbReference type="VEuPathDB" id="FungiDB:PV10_03195"/>
<dbReference type="Pfam" id="PF24990">
    <property type="entry name" value="PAS_13"/>
    <property type="match status" value="1"/>
</dbReference>
<evidence type="ECO:0000256" key="2">
    <source>
        <dbReference type="ARBA" id="ARBA00022723"/>
    </source>
</evidence>
<reference evidence="9 10" key="1">
    <citation type="submission" date="2017-03" db="EMBL/GenBank/DDBJ databases">
        <title>Genomes of endolithic fungi from Antarctica.</title>
        <authorList>
            <person name="Coleine C."/>
            <person name="Masonjones S."/>
            <person name="Stajich J.E."/>
        </authorList>
    </citation>
    <scope>NUCLEOTIDE SEQUENCE [LARGE SCALE GENOMIC DNA]</scope>
    <source>
        <strain evidence="9 10">CCFEE 6314</strain>
    </source>
</reference>
<dbReference type="SUPFAM" id="SSF54695">
    <property type="entry name" value="POZ domain"/>
    <property type="match status" value="1"/>
</dbReference>
<dbReference type="GO" id="GO:0046872">
    <property type="term" value="F:metal ion binding"/>
    <property type="evidence" value="ECO:0007669"/>
    <property type="project" value="UniProtKB-KW"/>
</dbReference>
<evidence type="ECO:0000256" key="3">
    <source>
        <dbReference type="ARBA" id="ARBA00023015"/>
    </source>
</evidence>
<keyword evidence="3" id="KW-0805">Transcription regulation</keyword>
<evidence type="ECO:0000256" key="6">
    <source>
        <dbReference type="ARBA" id="ARBA00023254"/>
    </source>
</evidence>
<evidence type="ECO:0000256" key="5">
    <source>
        <dbReference type="ARBA" id="ARBA00023242"/>
    </source>
</evidence>
<evidence type="ECO:0000256" key="1">
    <source>
        <dbReference type="ARBA" id="ARBA00004123"/>
    </source>
</evidence>
<keyword evidence="4" id="KW-0804">Transcription</keyword>
<feature type="compositionally biased region" description="Polar residues" evidence="7">
    <location>
        <begin position="332"/>
        <end position="341"/>
    </location>
</feature>
<evidence type="ECO:0000313" key="9">
    <source>
        <dbReference type="EMBL" id="RVX69269.1"/>
    </source>
</evidence>
<dbReference type="CDD" id="cd18186">
    <property type="entry name" value="BTB_POZ_ZBTB_KLHL-like"/>
    <property type="match status" value="1"/>
</dbReference>
<dbReference type="GO" id="GO:0005634">
    <property type="term" value="C:nucleus"/>
    <property type="evidence" value="ECO:0007669"/>
    <property type="project" value="UniProtKB-SubCell"/>
</dbReference>
<feature type="compositionally biased region" description="Acidic residues" evidence="7">
    <location>
        <begin position="14"/>
        <end position="34"/>
    </location>
</feature>
<feature type="compositionally biased region" description="Polar residues" evidence="7">
    <location>
        <begin position="307"/>
        <end position="318"/>
    </location>
</feature>
<protein>
    <recommendedName>
        <fullName evidence="8">ERT1/acuK family PAS domain-containing protein</fullName>
    </recommendedName>
</protein>
<dbReference type="GO" id="GO:0000977">
    <property type="term" value="F:RNA polymerase II transcription regulatory region sequence-specific DNA binding"/>
    <property type="evidence" value="ECO:0007669"/>
    <property type="project" value="TreeGrafter"/>
</dbReference>
<evidence type="ECO:0000259" key="8">
    <source>
        <dbReference type="Pfam" id="PF24990"/>
    </source>
</evidence>
<feature type="compositionally biased region" description="Low complexity" evidence="7">
    <location>
        <begin position="319"/>
        <end position="331"/>
    </location>
</feature>